<feature type="region of interest" description="Disordered" evidence="1">
    <location>
        <begin position="136"/>
        <end position="156"/>
    </location>
</feature>
<proteinExistence type="predicted"/>
<feature type="signal peptide" evidence="2">
    <location>
        <begin position="1"/>
        <end position="25"/>
    </location>
</feature>
<accession>A0A7S2VAL1</accession>
<gene>
    <name evidence="3" type="ORF">APAL1065_LOCUS1535</name>
</gene>
<protein>
    <submittedName>
        <fullName evidence="3">Uncharacterized protein</fullName>
    </submittedName>
</protein>
<evidence type="ECO:0000313" key="3">
    <source>
        <dbReference type="EMBL" id="CAD9942671.1"/>
    </source>
</evidence>
<evidence type="ECO:0000256" key="2">
    <source>
        <dbReference type="SAM" id="SignalP"/>
    </source>
</evidence>
<name>A0A7S2VAL1_9STRA</name>
<dbReference type="AlphaFoldDB" id="A0A7S2VAL1"/>
<evidence type="ECO:0000256" key="1">
    <source>
        <dbReference type="SAM" id="MobiDB-lite"/>
    </source>
</evidence>
<sequence>MIMMTCIRQWLFLAAVTLLISSASAQSSRVHCQLEITLDDQPHETAWEIRGPIPGVAIVRETEYNHYQTGQTTIRESFFLEKMESYYLILVDEGEDGIKEGMYSVSCRFGSYDRILLTGKADYGDGGIFKFQVEPPAQQRQQQPVQSQRRSSFWPF</sequence>
<reference evidence="3" key="1">
    <citation type="submission" date="2021-01" db="EMBL/GenBank/DDBJ databases">
        <authorList>
            <person name="Corre E."/>
            <person name="Pelletier E."/>
            <person name="Niang G."/>
            <person name="Scheremetjew M."/>
            <person name="Finn R."/>
            <person name="Kale V."/>
            <person name="Holt S."/>
            <person name="Cochrane G."/>
            <person name="Meng A."/>
            <person name="Brown T."/>
            <person name="Cohen L."/>
        </authorList>
    </citation>
    <scope>NUCLEOTIDE SEQUENCE</scope>
    <source>
        <strain evidence="3">CCMP125</strain>
    </source>
</reference>
<keyword evidence="2" id="KW-0732">Signal</keyword>
<feature type="chain" id="PRO_5031411064" evidence="2">
    <location>
        <begin position="26"/>
        <end position="156"/>
    </location>
</feature>
<dbReference type="EMBL" id="HBHT01002315">
    <property type="protein sequence ID" value="CAD9942671.1"/>
    <property type="molecule type" value="Transcribed_RNA"/>
</dbReference>
<organism evidence="3">
    <name type="scientific">Entomoneis paludosa</name>
    <dbReference type="NCBI Taxonomy" id="265537"/>
    <lineage>
        <taxon>Eukaryota</taxon>
        <taxon>Sar</taxon>
        <taxon>Stramenopiles</taxon>
        <taxon>Ochrophyta</taxon>
        <taxon>Bacillariophyta</taxon>
        <taxon>Bacillariophyceae</taxon>
        <taxon>Bacillariophycidae</taxon>
        <taxon>Entomoneidaceae</taxon>
        <taxon>Entomoneis</taxon>
    </lineage>
</organism>